<gene>
    <name evidence="2" type="ORF">H4W31_004963</name>
</gene>
<accession>A0A927MDX9</accession>
<proteinExistence type="predicted"/>
<comment type="caution">
    <text evidence="2">The sequence shown here is derived from an EMBL/GenBank/DDBJ whole genome shotgun (WGS) entry which is preliminary data.</text>
</comment>
<sequence>MQTPADIDQTVAWNGYRGPDRSGRQHRHHGGTYAPSLAPTVRATLPVAA</sequence>
<reference evidence="2" key="1">
    <citation type="submission" date="2020-10" db="EMBL/GenBank/DDBJ databases">
        <title>Sequencing the genomes of 1000 actinobacteria strains.</title>
        <authorList>
            <person name="Klenk H.-P."/>
        </authorList>
    </citation>
    <scope>NUCLEOTIDE SEQUENCE</scope>
    <source>
        <strain evidence="2">DSM 46832</strain>
    </source>
</reference>
<organism evidence="2 3">
    <name type="scientific">Plantactinospora soyae</name>
    <dbReference type="NCBI Taxonomy" id="1544732"/>
    <lineage>
        <taxon>Bacteria</taxon>
        <taxon>Bacillati</taxon>
        <taxon>Actinomycetota</taxon>
        <taxon>Actinomycetes</taxon>
        <taxon>Micromonosporales</taxon>
        <taxon>Micromonosporaceae</taxon>
        <taxon>Plantactinospora</taxon>
    </lineage>
</organism>
<dbReference type="EMBL" id="JADBEB010000001">
    <property type="protein sequence ID" value="MBE1489325.1"/>
    <property type="molecule type" value="Genomic_DNA"/>
</dbReference>
<evidence type="ECO:0000256" key="1">
    <source>
        <dbReference type="SAM" id="MobiDB-lite"/>
    </source>
</evidence>
<evidence type="ECO:0000313" key="3">
    <source>
        <dbReference type="Proteomes" id="UP000649753"/>
    </source>
</evidence>
<dbReference type="Proteomes" id="UP000649753">
    <property type="component" value="Unassembled WGS sequence"/>
</dbReference>
<feature type="region of interest" description="Disordered" evidence="1">
    <location>
        <begin position="1"/>
        <end position="38"/>
    </location>
</feature>
<dbReference type="RefSeq" id="WP_192768813.1">
    <property type="nucleotide sequence ID" value="NZ_JADBEB010000001.1"/>
</dbReference>
<keyword evidence="3" id="KW-1185">Reference proteome</keyword>
<protein>
    <submittedName>
        <fullName evidence="2">Uncharacterized protein</fullName>
    </submittedName>
</protein>
<evidence type="ECO:0000313" key="2">
    <source>
        <dbReference type="EMBL" id="MBE1489325.1"/>
    </source>
</evidence>
<name>A0A927MDX9_9ACTN</name>
<dbReference type="AlphaFoldDB" id="A0A927MDX9"/>